<dbReference type="EMBL" id="QKYT01000321">
    <property type="protein sequence ID" value="RIA87193.1"/>
    <property type="molecule type" value="Genomic_DNA"/>
</dbReference>
<proteinExistence type="predicted"/>
<evidence type="ECO:0000313" key="2">
    <source>
        <dbReference type="EMBL" id="RIA87193.1"/>
    </source>
</evidence>
<dbReference type="Proteomes" id="UP000265703">
    <property type="component" value="Unassembled WGS sequence"/>
</dbReference>
<gene>
    <name evidence="2" type="ORF">C1645_828119</name>
</gene>
<protein>
    <submittedName>
        <fullName evidence="2">Uncharacterized protein</fullName>
    </submittedName>
</protein>
<name>A0A397SM34_9GLOM</name>
<dbReference type="AlphaFoldDB" id="A0A397SM34"/>
<evidence type="ECO:0000256" key="1">
    <source>
        <dbReference type="SAM" id="MobiDB-lite"/>
    </source>
</evidence>
<organism evidence="2 3">
    <name type="scientific">Glomus cerebriforme</name>
    <dbReference type="NCBI Taxonomy" id="658196"/>
    <lineage>
        <taxon>Eukaryota</taxon>
        <taxon>Fungi</taxon>
        <taxon>Fungi incertae sedis</taxon>
        <taxon>Mucoromycota</taxon>
        <taxon>Glomeromycotina</taxon>
        <taxon>Glomeromycetes</taxon>
        <taxon>Glomerales</taxon>
        <taxon>Glomeraceae</taxon>
        <taxon>Glomus</taxon>
    </lineage>
</organism>
<keyword evidence="3" id="KW-1185">Reference proteome</keyword>
<feature type="compositionally biased region" description="Polar residues" evidence="1">
    <location>
        <begin position="8"/>
        <end position="32"/>
    </location>
</feature>
<comment type="caution">
    <text evidence="2">The sequence shown here is derived from an EMBL/GenBank/DDBJ whole genome shotgun (WGS) entry which is preliminary data.</text>
</comment>
<feature type="compositionally biased region" description="Polar residues" evidence="1">
    <location>
        <begin position="73"/>
        <end position="82"/>
    </location>
</feature>
<reference evidence="2 3" key="1">
    <citation type="submission" date="2018-06" db="EMBL/GenBank/DDBJ databases">
        <title>Comparative genomics reveals the genomic features of Rhizophagus irregularis, R. cerebriforme, R. diaphanum and Gigaspora rosea, and their symbiotic lifestyle signature.</title>
        <authorList>
            <person name="Morin E."/>
            <person name="San Clemente H."/>
            <person name="Chen E.C.H."/>
            <person name="De La Providencia I."/>
            <person name="Hainaut M."/>
            <person name="Kuo A."/>
            <person name="Kohler A."/>
            <person name="Murat C."/>
            <person name="Tang N."/>
            <person name="Roy S."/>
            <person name="Loubradou J."/>
            <person name="Henrissat B."/>
            <person name="Grigoriev I.V."/>
            <person name="Corradi N."/>
            <person name="Roux C."/>
            <person name="Martin F.M."/>
        </authorList>
    </citation>
    <scope>NUCLEOTIDE SEQUENCE [LARGE SCALE GENOMIC DNA]</scope>
    <source>
        <strain evidence="2 3">DAOM 227022</strain>
    </source>
</reference>
<accession>A0A397SM34</accession>
<evidence type="ECO:0000313" key="3">
    <source>
        <dbReference type="Proteomes" id="UP000265703"/>
    </source>
</evidence>
<feature type="region of interest" description="Disordered" evidence="1">
    <location>
        <begin position="1"/>
        <end position="82"/>
    </location>
</feature>
<sequence length="82" mass="9063">MQDIEMPQSDQLASNHLSNSTIPMDISSSNDSFIKKANNKKKKKSKQEPELVVPTEVVQPHVSTDMLVDVSEPATTPRNAND</sequence>